<dbReference type="OrthoDB" id="43518at2157"/>
<keyword evidence="4" id="KW-0406">Ion transport</keyword>
<dbReference type="InterPro" id="IPR013099">
    <property type="entry name" value="K_chnl_dom"/>
</dbReference>
<keyword evidence="5" id="KW-1185">Reference proteome</keyword>
<gene>
    <name evidence="4" type="ordered locus">PYCH_17230</name>
</gene>
<dbReference type="PANTHER" id="PTHR43833:SF9">
    <property type="entry name" value="POTASSIUM CHANNEL PROTEIN YUGO-RELATED"/>
    <property type="match status" value="1"/>
</dbReference>
<organism evidence="4 5">
    <name type="scientific">Pyrococcus yayanosii (strain CH1 / JCM 16557)</name>
    <dbReference type="NCBI Taxonomy" id="529709"/>
    <lineage>
        <taxon>Archaea</taxon>
        <taxon>Methanobacteriati</taxon>
        <taxon>Methanobacteriota</taxon>
        <taxon>Thermococci</taxon>
        <taxon>Thermococcales</taxon>
        <taxon>Thermococcaceae</taxon>
        <taxon>Pyrococcus</taxon>
    </lineage>
</organism>
<keyword evidence="2" id="KW-0812">Transmembrane</keyword>
<dbReference type="eggNOG" id="arCOG01958">
    <property type="taxonomic scope" value="Archaea"/>
</dbReference>
<reference evidence="4 5" key="1">
    <citation type="journal article" date="2011" name="J. Bacteriol.">
        <title>Complete genome sequence of the obligate piezophilic hyperthermophilic archaeon Pyrococcus yayanosii CH1.</title>
        <authorList>
            <person name="Jun X."/>
            <person name="Lupeng L."/>
            <person name="Minjuan X."/>
            <person name="Oger P."/>
            <person name="Fengping W."/>
            <person name="Jebbar M."/>
            <person name="Xiang X."/>
        </authorList>
    </citation>
    <scope>NUCLEOTIDE SEQUENCE [LARGE SCALE GENOMIC DNA]</scope>
    <source>
        <strain evidence="5">CH1 / JCM 16557</strain>
    </source>
</reference>
<keyword evidence="2" id="KW-0472">Membrane</keyword>
<evidence type="ECO:0000313" key="4">
    <source>
        <dbReference type="EMBL" id="AEH25382.1"/>
    </source>
</evidence>
<keyword evidence="4" id="KW-0813">Transport</keyword>
<dbReference type="AlphaFoldDB" id="F8AHL1"/>
<dbReference type="InterPro" id="IPR036291">
    <property type="entry name" value="NAD(P)-bd_dom_sf"/>
</dbReference>
<dbReference type="Gene3D" id="1.10.287.70">
    <property type="match status" value="1"/>
</dbReference>
<dbReference type="PRINTS" id="PR00169">
    <property type="entry name" value="KCHANNEL"/>
</dbReference>
<dbReference type="SUPFAM" id="SSF51735">
    <property type="entry name" value="NAD(P)-binding Rossmann-fold domains"/>
    <property type="match status" value="1"/>
</dbReference>
<feature type="domain" description="RCK N-terminal" evidence="3">
    <location>
        <begin position="117"/>
        <end position="241"/>
    </location>
</feature>
<protein>
    <submittedName>
        <fullName evidence="4">Calcium-gated potassium channel protein</fullName>
    </submittedName>
</protein>
<feature type="transmembrane region" description="Helical" evidence="2">
    <location>
        <begin position="21"/>
        <end position="43"/>
    </location>
</feature>
<feature type="transmembrane region" description="Helical" evidence="2">
    <location>
        <begin position="76"/>
        <end position="101"/>
    </location>
</feature>
<dbReference type="InterPro" id="IPR050721">
    <property type="entry name" value="Trk_Ktr_HKT_K-transport"/>
</dbReference>
<dbReference type="PROSITE" id="PS51201">
    <property type="entry name" value="RCK_N"/>
    <property type="match status" value="1"/>
</dbReference>
<dbReference type="Gene3D" id="3.40.50.720">
    <property type="entry name" value="NAD(P)-binding Rossmann-like Domain"/>
    <property type="match status" value="1"/>
</dbReference>
<dbReference type="Proteomes" id="UP000008386">
    <property type="component" value="Chromosome"/>
</dbReference>
<evidence type="ECO:0000313" key="5">
    <source>
        <dbReference type="Proteomes" id="UP000008386"/>
    </source>
</evidence>
<dbReference type="SUPFAM" id="SSF81324">
    <property type="entry name" value="Voltage-gated potassium channels"/>
    <property type="match status" value="1"/>
</dbReference>
<comment type="subcellular location">
    <subcellularLocation>
        <location evidence="1">Cell membrane</location>
        <topology evidence="1">Multi-pass membrane protein</topology>
    </subcellularLocation>
</comment>
<dbReference type="RefSeq" id="WP_013906438.1">
    <property type="nucleotide sequence ID" value="NC_015680.1"/>
</dbReference>
<dbReference type="InterPro" id="IPR003148">
    <property type="entry name" value="RCK_N"/>
</dbReference>
<evidence type="ECO:0000259" key="3">
    <source>
        <dbReference type="PROSITE" id="PS51201"/>
    </source>
</evidence>
<dbReference type="GO" id="GO:0005886">
    <property type="term" value="C:plasma membrane"/>
    <property type="evidence" value="ECO:0007669"/>
    <property type="project" value="UniProtKB-SubCell"/>
</dbReference>
<dbReference type="GeneID" id="10838286"/>
<dbReference type="GO" id="GO:0006813">
    <property type="term" value="P:potassium ion transport"/>
    <property type="evidence" value="ECO:0007669"/>
    <property type="project" value="InterPro"/>
</dbReference>
<proteinExistence type="predicted"/>
<dbReference type="EMBL" id="CP002779">
    <property type="protein sequence ID" value="AEH25382.1"/>
    <property type="molecule type" value="Genomic_DNA"/>
</dbReference>
<dbReference type="PANTHER" id="PTHR43833">
    <property type="entry name" value="POTASSIUM CHANNEL PROTEIN 2-RELATED-RELATED"/>
    <property type="match status" value="1"/>
</dbReference>
<dbReference type="Pfam" id="PF07885">
    <property type="entry name" value="Ion_trans_2"/>
    <property type="match status" value="1"/>
</dbReference>
<evidence type="ECO:0000256" key="1">
    <source>
        <dbReference type="ARBA" id="ARBA00004651"/>
    </source>
</evidence>
<dbReference type="KEGG" id="pya:PYCH_17230"/>
<accession>F8AHL1</accession>
<dbReference type="GO" id="GO:0034220">
    <property type="term" value="P:monoatomic ion transmembrane transport"/>
    <property type="evidence" value="ECO:0007669"/>
    <property type="project" value="UniProtKB-KW"/>
</dbReference>
<keyword evidence="4" id="KW-0407">Ion channel</keyword>
<evidence type="ECO:0000256" key="2">
    <source>
        <dbReference type="SAM" id="Phobius"/>
    </source>
</evidence>
<name>F8AHL1_PYRYC</name>
<keyword evidence="2" id="KW-1133">Transmembrane helix</keyword>
<dbReference type="Pfam" id="PF02254">
    <property type="entry name" value="TrkA_N"/>
    <property type="match status" value="1"/>
</dbReference>
<dbReference type="HOGENOM" id="CLU_050982_1_0_2"/>
<sequence length="333" mass="36837">MLPVPLLRRLMKLGIRLKRSRLLWLGVAVVGLAVTFSLLFMVFEGLDFFTALYWAVITMSTIGYGDITPGTEAGRIVAMVAAIAGISSFTALVSLIAEYFLTSSLRRMMGMHSVKFRDHYVVIGQGASVKAFVEELLPAMERGEVKRRPLVVILPDEEERRKLELPEEVDVIIGDPTNRETLRRARVEDAGHVVLTLEDDSKAVFVTLMVKGMSGAKVYVEALKEESLELLKNAGADRVILSRGIAGRLLASSIFEPEVVDVLEDLMRSSRGYDLVIIEEKEFWGLEFGEVLRRLSGKCLPVGYAKGSLRLAPSLDERIPEGAKIVCIRPSGD</sequence>
<dbReference type="STRING" id="529709.PYCH_17230"/>